<evidence type="ECO:0000313" key="2">
    <source>
        <dbReference type="EMBL" id="WDR07005.1"/>
    </source>
</evidence>
<evidence type="ECO:0000256" key="1">
    <source>
        <dbReference type="SAM" id="Phobius"/>
    </source>
</evidence>
<accession>A0ABY7Z1Y7</accession>
<keyword evidence="1" id="KW-1133">Transmembrane helix</keyword>
<dbReference type="Proteomes" id="UP001222118">
    <property type="component" value="Chromosome"/>
</dbReference>
<name>A0ABY7Z1Y7_9HYPH</name>
<keyword evidence="1" id="KW-0812">Transmembrane</keyword>
<feature type="transmembrane region" description="Helical" evidence="1">
    <location>
        <begin position="21"/>
        <end position="50"/>
    </location>
</feature>
<sequence>MKGWMQTFVVHNRRPHHLRRDLGWGNFIAFEAMVGGMILSPLLHSAYIIATLTRLFMGLPFSADFDHPWHAVYLLVIILGYAAPLIQTWVGLIRLGHVRLLIPQLLLPLYWIFVSWATLRAIYELLDRPFYWAKTRHRVVPAKRQTSLVSILNRPNAASRRWRSFHRRKDRKY</sequence>
<keyword evidence="3" id="KW-1185">Reference proteome</keyword>
<feature type="transmembrane region" description="Helical" evidence="1">
    <location>
        <begin position="105"/>
        <end position="123"/>
    </location>
</feature>
<protein>
    <submittedName>
        <fullName evidence="2">Uncharacterized protein</fullName>
    </submittedName>
</protein>
<reference evidence="2 3" key="1">
    <citation type="submission" date="2023-02" db="EMBL/GenBank/DDBJ databases">
        <title>Devosia chondri sp. nov., isolated from the phycosphere of marine algae.</title>
        <authorList>
            <person name="Kim J.M."/>
            <person name="Lee J.K."/>
            <person name="Choi B.J."/>
            <person name="Bayburt H."/>
            <person name="Jeon C.O."/>
        </authorList>
    </citation>
    <scope>NUCLEOTIDE SEQUENCE [LARGE SCALE GENOMIC DNA]</scope>
    <source>
        <strain evidence="2 3">G2-5</strain>
    </source>
</reference>
<feature type="transmembrane region" description="Helical" evidence="1">
    <location>
        <begin position="70"/>
        <end position="93"/>
    </location>
</feature>
<proteinExistence type="predicted"/>
<dbReference type="EMBL" id="CP118247">
    <property type="protein sequence ID" value="WDR07005.1"/>
    <property type="molecule type" value="Genomic_DNA"/>
</dbReference>
<gene>
    <name evidence="2" type="ORF">PSQ90_06085</name>
</gene>
<evidence type="ECO:0000313" key="3">
    <source>
        <dbReference type="Proteomes" id="UP001222118"/>
    </source>
</evidence>
<organism evidence="2 3">
    <name type="scientific">Devosia rhodophyticola</name>
    <dbReference type="NCBI Taxonomy" id="3026423"/>
    <lineage>
        <taxon>Bacteria</taxon>
        <taxon>Pseudomonadati</taxon>
        <taxon>Pseudomonadota</taxon>
        <taxon>Alphaproteobacteria</taxon>
        <taxon>Hyphomicrobiales</taxon>
        <taxon>Devosiaceae</taxon>
        <taxon>Devosia</taxon>
    </lineage>
</organism>
<dbReference type="RefSeq" id="WP_282212518.1">
    <property type="nucleotide sequence ID" value="NZ_CP118247.1"/>
</dbReference>
<keyword evidence="1" id="KW-0472">Membrane</keyword>